<organism evidence="2 3">
    <name type="scientific">Clostridium grantii DSM 8605</name>
    <dbReference type="NCBI Taxonomy" id="1121316"/>
    <lineage>
        <taxon>Bacteria</taxon>
        <taxon>Bacillati</taxon>
        <taxon>Bacillota</taxon>
        <taxon>Clostridia</taxon>
        <taxon>Eubacteriales</taxon>
        <taxon>Clostridiaceae</taxon>
        <taxon>Clostridium</taxon>
    </lineage>
</organism>
<keyword evidence="3" id="KW-1185">Reference proteome</keyword>
<feature type="transmembrane region" description="Helical" evidence="1">
    <location>
        <begin position="12"/>
        <end position="30"/>
    </location>
</feature>
<evidence type="ECO:0000313" key="2">
    <source>
        <dbReference type="EMBL" id="SHH89409.1"/>
    </source>
</evidence>
<keyword evidence="1" id="KW-1133">Transmembrane helix</keyword>
<name>A0A1M5WPI4_9CLOT</name>
<sequence length="62" mass="6849">MKKENVNKKVLLPYIGGIIALISVIVISKISQDVGFYFYVIAVVVIIVGVIRMVIKAISKDK</sequence>
<dbReference type="AlphaFoldDB" id="A0A1M5WPI4"/>
<dbReference type="Proteomes" id="UP000184447">
    <property type="component" value="Unassembled WGS sequence"/>
</dbReference>
<dbReference type="RefSeq" id="WP_073339308.1">
    <property type="nucleotide sequence ID" value="NZ_FQXM01000019.1"/>
</dbReference>
<feature type="transmembrane region" description="Helical" evidence="1">
    <location>
        <begin position="36"/>
        <end position="55"/>
    </location>
</feature>
<keyword evidence="1" id="KW-0812">Transmembrane</keyword>
<keyword evidence="1" id="KW-0472">Membrane</keyword>
<dbReference type="EMBL" id="FQXM01000019">
    <property type="protein sequence ID" value="SHH89409.1"/>
    <property type="molecule type" value="Genomic_DNA"/>
</dbReference>
<evidence type="ECO:0000313" key="3">
    <source>
        <dbReference type="Proteomes" id="UP000184447"/>
    </source>
</evidence>
<protein>
    <submittedName>
        <fullName evidence="2">Uncharacterized protein</fullName>
    </submittedName>
</protein>
<accession>A0A1M5WPI4</accession>
<gene>
    <name evidence="2" type="ORF">SAMN02745207_03031</name>
</gene>
<proteinExistence type="predicted"/>
<dbReference type="STRING" id="1121316.SAMN02745207_03031"/>
<reference evidence="2 3" key="1">
    <citation type="submission" date="2016-11" db="EMBL/GenBank/DDBJ databases">
        <authorList>
            <person name="Jaros S."/>
            <person name="Januszkiewicz K."/>
            <person name="Wedrychowicz H."/>
        </authorList>
    </citation>
    <scope>NUCLEOTIDE SEQUENCE [LARGE SCALE GENOMIC DNA]</scope>
    <source>
        <strain evidence="2 3">DSM 8605</strain>
    </source>
</reference>
<evidence type="ECO:0000256" key="1">
    <source>
        <dbReference type="SAM" id="Phobius"/>
    </source>
</evidence>